<reference evidence="1 2" key="1">
    <citation type="submission" date="2018-02" db="EMBL/GenBank/DDBJ databases">
        <title>Draft genome sequence of Mycobacterium virginiense isolated from mud of a swine farm in Japan.</title>
        <authorList>
            <person name="Ohya K."/>
        </authorList>
    </citation>
    <scope>NUCLEOTIDE SEQUENCE [LARGE SCALE GENOMIC DNA]</scope>
    <source>
        <strain evidence="1 2">GF75</strain>
    </source>
</reference>
<gene>
    <name evidence="1" type="ORF">C5U48_18990</name>
</gene>
<dbReference type="Proteomes" id="UP000237911">
    <property type="component" value="Unassembled WGS sequence"/>
</dbReference>
<name>A0A9X7IK45_9MYCO</name>
<keyword evidence="2" id="KW-1185">Reference proteome</keyword>
<sequence length="78" mass="8404">MLNVRTTVVIDSDVAAEIERLRRQGLGISEALNLLARRGIAAQASGPGPRYRHRTAPVGLKVDVSNVAEVLDLLDGDR</sequence>
<dbReference type="EMBL" id="PUEV01000100">
    <property type="protein sequence ID" value="PQM50674.1"/>
    <property type="molecule type" value="Genomic_DNA"/>
</dbReference>
<accession>A0A9X7IK45</accession>
<evidence type="ECO:0000313" key="2">
    <source>
        <dbReference type="Proteomes" id="UP000237911"/>
    </source>
</evidence>
<protein>
    <submittedName>
        <fullName evidence="1">CopG family transcriptional regulator</fullName>
    </submittedName>
</protein>
<evidence type="ECO:0000313" key="1">
    <source>
        <dbReference type="EMBL" id="PQM50674.1"/>
    </source>
</evidence>
<proteinExistence type="predicted"/>
<organism evidence="1 2">
    <name type="scientific">Mycolicibacter virginiensis</name>
    <dbReference type="NCBI Taxonomy" id="1795032"/>
    <lineage>
        <taxon>Bacteria</taxon>
        <taxon>Bacillati</taxon>
        <taxon>Actinomycetota</taxon>
        <taxon>Actinomycetes</taxon>
        <taxon>Mycobacteriales</taxon>
        <taxon>Mycobacteriaceae</taxon>
        <taxon>Mycolicibacter</taxon>
    </lineage>
</organism>
<dbReference type="AlphaFoldDB" id="A0A9X7IK45"/>
<comment type="caution">
    <text evidence="1">The sequence shown here is derived from an EMBL/GenBank/DDBJ whole genome shotgun (WGS) entry which is preliminary data.</text>
</comment>